<keyword evidence="2" id="KW-1185">Reference proteome</keyword>
<organism evidence="1 2">
    <name type="scientific">Chitinophaga horti</name>
    <dbReference type="NCBI Taxonomy" id="2920382"/>
    <lineage>
        <taxon>Bacteria</taxon>
        <taxon>Pseudomonadati</taxon>
        <taxon>Bacteroidota</taxon>
        <taxon>Chitinophagia</taxon>
        <taxon>Chitinophagales</taxon>
        <taxon>Chitinophagaceae</taxon>
        <taxon>Chitinophaga</taxon>
    </lineage>
</organism>
<name>A0ABY6IXP6_9BACT</name>
<accession>A0ABY6IXP6</accession>
<proteinExistence type="predicted"/>
<gene>
    <name evidence="1" type="ORF">MKQ68_18930</name>
</gene>
<reference evidence="1" key="1">
    <citation type="submission" date="2022-10" db="EMBL/GenBank/DDBJ databases">
        <title>Chitinophaga sp. nov., isolated from soil.</title>
        <authorList>
            <person name="Jeon C.O."/>
        </authorList>
    </citation>
    <scope>NUCLEOTIDE SEQUENCE</scope>
    <source>
        <strain evidence="1">R8</strain>
    </source>
</reference>
<dbReference type="Proteomes" id="UP001162741">
    <property type="component" value="Chromosome"/>
</dbReference>
<evidence type="ECO:0000313" key="1">
    <source>
        <dbReference type="EMBL" id="UYQ92165.1"/>
    </source>
</evidence>
<dbReference type="EMBL" id="CP107006">
    <property type="protein sequence ID" value="UYQ92165.1"/>
    <property type="molecule type" value="Genomic_DNA"/>
</dbReference>
<evidence type="ECO:0000313" key="2">
    <source>
        <dbReference type="Proteomes" id="UP001162741"/>
    </source>
</evidence>
<sequence length="397" mass="45855">MKKSNYLYYWHDQLINHQINPQEADLALLGDAQVEALREELVAKNQWALSEIKERYFKAREADENKEFIRKHYDELVGLMGKVYRHSRDTVAVSETVADLYEFVSLKLGHMLQVLETDYKTSLPSEVLVPITRLAPARDEIVAKMDMIVHNLSGGSHGHDPIYIVRELLDDFIRKVDVYEPVTLHEFNYVMYVVRDVEALSGQDKPMTSCPPLHELLIKWNLNSKTAISYFTHGIEEIIAKSPSEDEVMKFLQWEYKNLGQMPEAKGYIYNPAYPSLRDYCRDWVAVEIDFRIRNQGFVPLSETEKSVSFTGELFKIMVGLSSDQIALILRGLYDLHILSGRSLSFVFKTIVPFLSTPNKVDPSWSAMRAKSYDGEEPDKQLVISMLEKLIEKVKEY</sequence>
<protein>
    <submittedName>
        <fullName evidence="1">Uncharacterized protein</fullName>
    </submittedName>
</protein>
<dbReference type="RefSeq" id="WP_244844098.1">
    <property type="nucleotide sequence ID" value="NZ_CP107006.1"/>
</dbReference>